<evidence type="ECO:0000313" key="1">
    <source>
        <dbReference type="EMBL" id="GAI44379.1"/>
    </source>
</evidence>
<sequence>HIWHTSLVGEQIDPGDTVKAEFKFHIARDAEEGHTYRFEIAIVYDQWDQTAPTPDEDNSNGNWQHYREVEITNDHPENYPILVNLPFAADNSIRFLEDFDGTKDDIRESDFLSYWVDSDNSMKVWVRRLDNFTSGGGSDNAIYCLHGDSLASMSSGENTFTYWKDNGFTTDWNITSGNFSESDGILSATHGRANIIVMEENRGPGLIYEAKMRVVGPLGLTYGDGVTLAYADNANYYFAACDVKYLPNNIYLKKMVENVTTAIITSD</sequence>
<evidence type="ECO:0008006" key="2">
    <source>
        <dbReference type="Google" id="ProtNLM"/>
    </source>
</evidence>
<gene>
    <name evidence="1" type="ORF">S06H3_39421</name>
</gene>
<feature type="non-terminal residue" evidence="1">
    <location>
        <position position="267"/>
    </location>
</feature>
<dbReference type="EMBL" id="BARV01024114">
    <property type="protein sequence ID" value="GAI44379.1"/>
    <property type="molecule type" value="Genomic_DNA"/>
</dbReference>
<accession>X1QM84</accession>
<protein>
    <recommendedName>
        <fullName evidence="2">DUF2341 domain-containing protein</fullName>
    </recommendedName>
</protein>
<name>X1QM84_9ZZZZ</name>
<organism evidence="1">
    <name type="scientific">marine sediment metagenome</name>
    <dbReference type="NCBI Taxonomy" id="412755"/>
    <lineage>
        <taxon>unclassified sequences</taxon>
        <taxon>metagenomes</taxon>
        <taxon>ecological metagenomes</taxon>
    </lineage>
</organism>
<reference evidence="1" key="1">
    <citation type="journal article" date="2014" name="Front. Microbiol.">
        <title>High frequency of phylogenetically diverse reductive dehalogenase-homologous genes in deep subseafloor sedimentary metagenomes.</title>
        <authorList>
            <person name="Kawai M."/>
            <person name="Futagami T."/>
            <person name="Toyoda A."/>
            <person name="Takaki Y."/>
            <person name="Nishi S."/>
            <person name="Hori S."/>
            <person name="Arai W."/>
            <person name="Tsubouchi T."/>
            <person name="Morono Y."/>
            <person name="Uchiyama I."/>
            <person name="Ito T."/>
            <person name="Fujiyama A."/>
            <person name="Inagaki F."/>
            <person name="Takami H."/>
        </authorList>
    </citation>
    <scope>NUCLEOTIDE SEQUENCE</scope>
    <source>
        <strain evidence="1">Expedition CK06-06</strain>
    </source>
</reference>
<feature type="non-terminal residue" evidence="1">
    <location>
        <position position="1"/>
    </location>
</feature>
<proteinExistence type="predicted"/>
<comment type="caution">
    <text evidence="1">The sequence shown here is derived from an EMBL/GenBank/DDBJ whole genome shotgun (WGS) entry which is preliminary data.</text>
</comment>
<dbReference type="AlphaFoldDB" id="X1QM84"/>